<evidence type="ECO:0000259" key="7">
    <source>
        <dbReference type="PROSITE" id="PS50089"/>
    </source>
</evidence>
<keyword evidence="6" id="KW-0732">Signal</keyword>
<name>A0A1I8ACJ2_9BILA</name>
<keyword evidence="8" id="KW-1185">Reference proteome</keyword>
<proteinExistence type="predicted"/>
<evidence type="ECO:0000256" key="2">
    <source>
        <dbReference type="ARBA" id="ARBA00022771"/>
    </source>
</evidence>
<keyword evidence="2 4" id="KW-0863">Zinc-finger</keyword>
<dbReference type="PANTHER" id="PTHR24103">
    <property type="entry name" value="E3 UBIQUITIN-PROTEIN LIGASE TRIM"/>
    <property type="match status" value="1"/>
</dbReference>
<dbReference type="SMART" id="SM00184">
    <property type="entry name" value="RING"/>
    <property type="match status" value="1"/>
</dbReference>
<dbReference type="GO" id="GO:0008270">
    <property type="term" value="F:zinc ion binding"/>
    <property type="evidence" value="ECO:0007669"/>
    <property type="project" value="UniProtKB-KW"/>
</dbReference>
<dbReference type="Proteomes" id="UP000095287">
    <property type="component" value="Unplaced"/>
</dbReference>
<organism evidence="8 9">
    <name type="scientific">Steinernema glaseri</name>
    <dbReference type="NCBI Taxonomy" id="37863"/>
    <lineage>
        <taxon>Eukaryota</taxon>
        <taxon>Metazoa</taxon>
        <taxon>Ecdysozoa</taxon>
        <taxon>Nematoda</taxon>
        <taxon>Chromadorea</taxon>
        <taxon>Rhabditida</taxon>
        <taxon>Tylenchina</taxon>
        <taxon>Panagrolaimomorpha</taxon>
        <taxon>Strongyloidoidea</taxon>
        <taxon>Steinernematidae</taxon>
        <taxon>Steinernema</taxon>
    </lineage>
</organism>
<dbReference type="AlphaFoldDB" id="A0A1I8ACJ2"/>
<evidence type="ECO:0000256" key="4">
    <source>
        <dbReference type="PROSITE-ProRule" id="PRU00175"/>
    </source>
</evidence>
<dbReference type="InterPro" id="IPR050143">
    <property type="entry name" value="TRIM/RBCC"/>
</dbReference>
<feature type="region of interest" description="Disordered" evidence="5">
    <location>
        <begin position="315"/>
        <end position="372"/>
    </location>
</feature>
<evidence type="ECO:0000256" key="1">
    <source>
        <dbReference type="ARBA" id="ARBA00022723"/>
    </source>
</evidence>
<sequence length="372" mass="41413">MPNPPHTRSSVISIPRSVLLFLAMTSDGVAAASSSGSLCRINPDSVKCPICHEIFERPVQLGCGHVVCRECHERLVEVSAGRTREGLTVVRCPECRADSTVPRTGAVECFALKGVIEQFKNQVSLAGDCLDSLVENPILFTCSMCLEKVKTEKAFVCLSCERSNLICASCGILYHGEHKVGRAQLATEEDRRCAFQELRSHKRQCETELFEHRKHACDVENQIKNLTLSLENELKQKFDSYGLLLERDVILRARYNGIRHQIENRTTAFKNAIQQTNHLLTQISAALNNNSVEMTKIFRNLDSQDSTMPVQMVAPNADDANFTRNGPASDGPTTPGRRKKVAIRRTPQSDSKREVPTPPEDLPTPNEEDLVT</sequence>
<dbReference type="InterPro" id="IPR013083">
    <property type="entry name" value="Znf_RING/FYVE/PHD"/>
</dbReference>
<feature type="chain" id="PRO_5009314555" evidence="6">
    <location>
        <begin position="32"/>
        <end position="372"/>
    </location>
</feature>
<feature type="domain" description="RING-type" evidence="7">
    <location>
        <begin position="48"/>
        <end position="96"/>
    </location>
</feature>
<dbReference type="InterPro" id="IPR027370">
    <property type="entry name" value="Znf-RING_euk"/>
</dbReference>
<dbReference type="Pfam" id="PF13445">
    <property type="entry name" value="zf-RING_UBOX"/>
    <property type="match status" value="1"/>
</dbReference>
<dbReference type="WBParaSite" id="L893_g4052.t1">
    <property type="protein sequence ID" value="L893_g4052.t1"/>
    <property type="gene ID" value="L893_g4052"/>
</dbReference>
<evidence type="ECO:0000313" key="9">
    <source>
        <dbReference type="WBParaSite" id="L893_g4052.t1"/>
    </source>
</evidence>
<evidence type="ECO:0000256" key="3">
    <source>
        <dbReference type="ARBA" id="ARBA00022833"/>
    </source>
</evidence>
<dbReference type="PROSITE" id="PS50089">
    <property type="entry name" value="ZF_RING_2"/>
    <property type="match status" value="1"/>
</dbReference>
<accession>A0A1I8ACJ2</accession>
<evidence type="ECO:0000256" key="5">
    <source>
        <dbReference type="SAM" id="MobiDB-lite"/>
    </source>
</evidence>
<evidence type="ECO:0000256" key="6">
    <source>
        <dbReference type="SAM" id="SignalP"/>
    </source>
</evidence>
<dbReference type="Gene3D" id="3.30.40.10">
    <property type="entry name" value="Zinc/RING finger domain, C3HC4 (zinc finger)"/>
    <property type="match status" value="1"/>
</dbReference>
<evidence type="ECO:0000313" key="8">
    <source>
        <dbReference type="Proteomes" id="UP000095287"/>
    </source>
</evidence>
<protein>
    <submittedName>
        <fullName evidence="9">RING-type domain-containing protein</fullName>
    </submittedName>
</protein>
<keyword evidence="3" id="KW-0862">Zinc</keyword>
<dbReference type="SUPFAM" id="SSF57850">
    <property type="entry name" value="RING/U-box"/>
    <property type="match status" value="1"/>
</dbReference>
<feature type="signal peptide" evidence="6">
    <location>
        <begin position="1"/>
        <end position="31"/>
    </location>
</feature>
<keyword evidence="1" id="KW-0479">Metal-binding</keyword>
<dbReference type="InterPro" id="IPR001841">
    <property type="entry name" value="Znf_RING"/>
</dbReference>
<reference evidence="9" key="1">
    <citation type="submission" date="2016-11" db="UniProtKB">
        <authorList>
            <consortium name="WormBaseParasite"/>
        </authorList>
    </citation>
    <scope>IDENTIFICATION</scope>
</reference>